<dbReference type="InterPro" id="IPR001310">
    <property type="entry name" value="Histidine_triad_HIT"/>
</dbReference>
<proteinExistence type="predicted"/>
<protein>
    <submittedName>
        <fullName evidence="1">Uncharacterized protein</fullName>
    </submittedName>
</protein>
<dbReference type="SUPFAM" id="SSF54197">
    <property type="entry name" value="HIT-like"/>
    <property type="match status" value="1"/>
</dbReference>
<dbReference type="Proteomes" id="UP000694547">
    <property type="component" value="Chromosome 4"/>
</dbReference>
<accession>A0A8C8W6D0</accession>
<dbReference type="Gene3D" id="3.30.428.10">
    <property type="entry name" value="HIT-like"/>
    <property type="match status" value="1"/>
</dbReference>
<dbReference type="PANTHER" id="PTHR23089">
    <property type="entry name" value="HISTIDINE TRIAD HIT PROTEIN"/>
    <property type="match status" value="1"/>
</dbReference>
<dbReference type="Ensembl" id="ENSPEMT00000038260.1">
    <property type="protein sequence ID" value="ENSPEMP00000036354.1"/>
    <property type="gene ID" value="ENSPEMG00000026020.1"/>
</dbReference>
<evidence type="ECO:0000313" key="1">
    <source>
        <dbReference type="Ensembl" id="ENSPEMP00000036354.1"/>
    </source>
</evidence>
<sequence>MGPSSSGDQPGGNTIFGKIIHKQIMVKIIFKDDQCLAFHDVSPSSLMLSGDIEETYSPVSVAAADDQSLLRH</sequence>
<dbReference type="AlphaFoldDB" id="A0A8C8W6D0"/>
<name>A0A8C8W6D0_PERMB</name>
<evidence type="ECO:0000313" key="2">
    <source>
        <dbReference type="Proteomes" id="UP000694547"/>
    </source>
</evidence>
<reference evidence="1" key="2">
    <citation type="submission" date="2025-08" db="UniProtKB">
        <authorList>
            <consortium name="Ensembl"/>
        </authorList>
    </citation>
    <scope>IDENTIFICATION</scope>
</reference>
<keyword evidence="2" id="KW-1185">Reference proteome</keyword>
<dbReference type="InterPro" id="IPR036265">
    <property type="entry name" value="HIT-like_sf"/>
</dbReference>
<reference evidence="1" key="3">
    <citation type="submission" date="2025-09" db="UniProtKB">
        <authorList>
            <consortium name="Ensembl"/>
        </authorList>
    </citation>
    <scope>IDENTIFICATION</scope>
</reference>
<reference evidence="1 2" key="1">
    <citation type="submission" date="2018-10" db="EMBL/GenBank/DDBJ databases">
        <title>Improved assembly of the deer mouse Peromyscus maniculatus genome.</title>
        <authorList>
            <person name="Lassance J.-M."/>
            <person name="Hoekstra H.E."/>
        </authorList>
    </citation>
    <scope>NUCLEOTIDE SEQUENCE [LARGE SCALE GENOMIC DNA]</scope>
</reference>
<organism evidence="1 2">
    <name type="scientific">Peromyscus maniculatus bairdii</name>
    <name type="common">Prairie deer mouse</name>
    <dbReference type="NCBI Taxonomy" id="230844"/>
    <lineage>
        <taxon>Eukaryota</taxon>
        <taxon>Metazoa</taxon>
        <taxon>Chordata</taxon>
        <taxon>Craniata</taxon>
        <taxon>Vertebrata</taxon>
        <taxon>Euteleostomi</taxon>
        <taxon>Mammalia</taxon>
        <taxon>Eutheria</taxon>
        <taxon>Euarchontoglires</taxon>
        <taxon>Glires</taxon>
        <taxon>Rodentia</taxon>
        <taxon>Myomorpha</taxon>
        <taxon>Muroidea</taxon>
        <taxon>Cricetidae</taxon>
        <taxon>Neotominae</taxon>
        <taxon>Peromyscus</taxon>
    </lineage>
</organism>